<organism evidence="1 2">
    <name type="scientific">Anaerobutyricum hallii</name>
    <dbReference type="NCBI Taxonomy" id="39488"/>
    <lineage>
        <taxon>Bacteria</taxon>
        <taxon>Bacillati</taxon>
        <taxon>Bacillota</taxon>
        <taxon>Clostridia</taxon>
        <taxon>Lachnospirales</taxon>
        <taxon>Lachnospiraceae</taxon>
        <taxon>Anaerobutyricum</taxon>
    </lineage>
</organism>
<dbReference type="EMBL" id="CYZL01000015">
    <property type="protein sequence ID" value="CUO46771.1"/>
    <property type="molecule type" value="Genomic_DNA"/>
</dbReference>
<dbReference type="Proteomes" id="UP000095679">
    <property type="component" value="Unassembled WGS sequence"/>
</dbReference>
<sequence>MEKNFEGKIGESDILEIPVKDPRTTSTIANYINVILDFTNFNPPYWLRSDNDTGEGHWWYYFKQNNTVHVLIAEDVRKGFVNLMTRKNNNENLTREEIGSLETYAAILNTTPHIGAQQATDTYPEYILGKITNPENTKKTNRTKKKAGEIDEVPTVIPTITNKKYQNAMTLNTDSTAYLQPFSSVDNLVYENGQILFKGLPASAATLKEYFTSTEIDNFDLPLLRLFYGIILNRFAKTWKEDQSIEGYVTIYYPDLAKKLGKSSNISKSDVQSCIDSIMQFQTIMGIIDNGSKGTEIIPVLVYMGNDTEKNTISFASPYMVKVIKNVFNASIRKNKTGLPQLKKDGNPQLLPAYSYMIKSSIGKERNKKAVEIVFVIVSLIEQSGNHCPHIKAKTIIDRIPILKNSIDNCKTTSDKNKMLKRAFSKAWDILPKHTKLKETYQDIKLPLSTDVPSMSSLDIVYKFPHNGKTKS</sequence>
<evidence type="ECO:0000313" key="1">
    <source>
        <dbReference type="EMBL" id="CUO46771.1"/>
    </source>
</evidence>
<reference evidence="1 2" key="1">
    <citation type="submission" date="2015-09" db="EMBL/GenBank/DDBJ databases">
        <authorList>
            <consortium name="Pathogen Informatics"/>
        </authorList>
    </citation>
    <scope>NUCLEOTIDE SEQUENCE [LARGE SCALE GENOMIC DNA]</scope>
    <source>
        <strain evidence="1 2">2789STDY5834835</strain>
    </source>
</reference>
<protein>
    <submittedName>
        <fullName evidence="1">Uncharacterized protein</fullName>
    </submittedName>
</protein>
<dbReference type="AlphaFoldDB" id="A0A174FAL1"/>
<accession>A0A174FAL1</accession>
<gene>
    <name evidence="1" type="ORF">ERS852450_01849</name>
</gene>
<dbReference type="RefSeq" id="WP_055298870.1">
    <property type="nucleotide sequence ID" value="NZ_CYZL01000015.1"/>
</dbReference>
<proteinExistence type="predicted"/>
<name>A0A174FAL1_9FIRM</name>
<evidence type="ECO:0000313" key="2">
    <source>
        <dbReference type="Proteomes" id="UP000095679"/>
    </source>
</evidence>